<keyword evidence="2 5" id="KW-0378">Hydrolase</keyword>
<dbReference type="InterPro" id="IPR029058">
    <property type="entry name" value="AB_hydrolase_fold"/>
</dbReference>
<dbReference type="Gene3D" id="3.40.50.1820">
    <property type="entry name" value="alpha/beta hydrolase"/>
    <property type="match status" value="1"/>
</dbReference>
<evidence type="ECO:0000256" key="2">
    <source>
        <dbReference type="ARBA" id="ARBA00022801"/>
    </source>
</evidence>
<dbReference type="Proteomes" id="UP000576821">
    <property type="component" value="Unassembled WGS sequence"/>
</dbReference>
<organism evidence="5 6">
    <name type="scientific">Sphingobium vermicomposti</name>
    <dbReference type="NCBI Taxonomy" id="529005"/>
    <lineage>
        <taxon>Bacteria</taxon>
        <taxon>Pseudomonadati</taxon>
        <taxon>Pseudomonadota</taxon>
        <taxon>Alphaproteobacteria</taxon>
        <taxon>Sphingomonadales</taxon>
        <taxon>Sphingomonadaceae</taxon>
        <taxon>Sphingobium</taxon>
    </lineage>
</organism>
<protein>
    <submittedName>
        <fullName evidence="5">Acetyl esterase</fullName>
        <ecNumber evidence="5">3.1.1.-</ecNumber>
    </submittedName>
</protein>
<dbReference type="SUPFAM" id="SSF53474">
    <property type="entry name" value="alpha/beta-Hydrolases"/>
    <property type="match status" value="1"/>
</dbReference>
<evidence type="ECO:0000313" key="6">
    <source>
        <dbReference type="Proteomes" id="UP000576821"/>
    </source>
</evidence>
<name>A0A846MBF7_9SPHN</name>
<dbReference type="EC" id="3.1.1.-" evidence="5"/>
<comment type="similarity">
    <text evidence="1">Belongs to the 'GDXG' lipolytic enzyme family.</text>
</comment>
<reference evidence="5 6" key="1">
    <citation type="submission" date="2020-03" db="EMBL/GenBank/DDBJ databases">
        <title>Genomic Encyclopedia of Type Strains, Phase IV (KMG-IV): sequencing the most valuable type-strain genomes for metagenomic binning, comparative biology and taxonomic classification.</title>
        <authorList>
            <person name="Goeker M."/>
        </authorList>
    </citation>
    <scope>NUCLEOTIDE SEQUENCE [LARGE SCALE GENOMIC DNA]</scope>
    <source>
        <strain evidence="5 6">DSM 21299</strain>
    </source>
</reference>
<dbReference type="Pfam" id="PF07859">
    <property type="entry name" value="Abhydrolase_3"/>
    <property type="match status" value="1"/>
</dbReference>
<dbReference type="RefSeq" id="WP_167305060.1">
    <property type="nucleotide sequence ID" value="NZ_JAASQR010000004.1"/>
</dbReference>
<evidence type="ECO:0000256" key="3">
    <source>
        <dbReference type="PROSITE-ProRule" id="PRU10038"/>
    </source>
</evidence>
<gene>
    <name evidence="5" type="ORF">FHS54_003191</name>
</gene>
<dbReference type="InterPro" id="IPR013094">
    <property type="entry name" value="AB_hydrolase_3"/>
</dbReference>
<dbReference type="EMBL" id="JAASQR010000004">
    <property type="protein sequence ID" value="NIJ18191.1"/>
    <property type="molecule type" value="Genomic_DNA"/>
</dbReference>
<evidence type="ECO:0000256" key="1">
    <source>
        <dbReference type="ARBA" id="ARBA00010515"/>
    </source>
</evidence>
<sequence length="315" mass="33562">MPIDPQIEAMFAGQPEWPPIRTQSIPDLRQAVRASATMLPPPPVTLASVHDRTIPGPAGAVPVRIYTPEGSGPFPVTCYFHGGGFVVGDLDTQDMIARGLAAGAETIVISVDYRLAPEHKFPAAPEDCWAAVQWAAANAASINGDASRLAVAGDSAGGVLANAMAIQAMEEGGPRLAAVINWYGPGVHPLPEGGSMAEFEHGPVLRADDVRYFHELYIERAEQDEDYRASAIKAKSHRGLPPHFIATAENDPARDAVEMYGPVLKDAGVEVEAKRYPGMIHGFMSWVGFLPGAQEAMADACNFLKRRFAAVGRAG</sequence>
<feature type="active site" evidence="3">
    <location>
        <position position="155"/>
    </location>
</feature>
<dbReference type="PROSITE" id="PS01174">
    <property type="entry name" value="LIPASE_GDXG_SER"/>
    <property type="match status" value="1"/>
</dbReference>
<dbReference type="GO" id="GO:0016787">
    <property type="term" value="F:hydrolase activity"/>
    <property type="evidence" value="ECO:0007669"/>
    <property type="project" value="UniProtKB-KW"/>
</dbReference>
<dbReference type="InterPro" id="IPR033140">
    <property type="entry name" value="Lipase_GDXG_put_SER_AS"/>
</dbReference>
<dbReference type="PANTHER" id="PTHR48081:SF8">
    <property type="entry name" value="ALPHA_BETA HYDROLASE FOLD-3 DOMAIN-CONTAINING PROTEIN-RELATED"/>
    <property type="match status" value="1"/>
</dbReference>
<keyword evidence="6" id="KW-1185">Reference proteome</keyword>
<comment type="caution">
    <text evidence="5">The sequence shown here is derived from an EMBL/GenBank/DDBJ whole genome shotgun (WGS) entry which is preliminary data.</text>
</comment>
<accession>A0A846MBF7</accession>
<feature type="domain" description="Alpha/beta hydrolase fold-3" evidence="4">
    <location>
        <begin position="78"/>
        <end position="284"/>
    </location>
</feature>
<dbReference type="PANTHER" id="PTHR48081">
    <property type="entry name" value="AB HYDROLASE SUPERFAMILY PROTEIN C4A8.06C"/>
    <property type="match status" value="1"/>
</dbReference>
<evidence type="ECO:0000259" key="4">
    <source>
        <dbReference type="Pfam" id="PF07859"/>
    </source>
</evidence>
<proteinExistence type="inferred from homology"/>
<evidence type="ECO:0000313" key="5">
    <source>
        <dbReference type="EMBL" id="NIJ18191.1"/>
    </source>
</evidence>
<dbReference type="InterPro" id="IPR050300">
    <property type="entry name" value="GDXG_lipolytic_enzyme"/>
</dbReference>
<dbReference type="AlphaFoldDB" id="A0A846MBF7"/>